<dbReference type="InterPro" id="IPR007400">
    <property type="entry name" value="PrpF-like"/>
</dbReference>
<evidence type="ECO:0000256" key="2">
    <source>
        <dbReference type="ARBA" id="ARBA00023235"/>
    </source>
</evidence>
<dbReference type="Gene3D" id="3.10.310.10">
    <property type="entry name" value="Diaminopimelate Epimerase, Chain A, domain 1"/>
    <property type="match status" value="2"/>
</dbReference>
<dbReference type="AlphaFoldDB" id="A0A0D1ZTR9"/>
<dbReference type="PANTHER" id="PTHR43709:SF2">
    <property type="entry name" value="DUF453 DOMAIN PROTEIN (AFU_ORTHOLOGUE AFUA_6G00360)"/>
    <property type="match status" value="1"/>
</dbReference>
<dbReference type="VEuPathDB" id="FungiDB:PV07_03114"/>
<gene>
    <name evidence="3" type="ORF">PV07_03114</name>
</gene>
<evidence type="ECO:0000313" key="4">
    <source>
        <dbReference type="Proteomes" id="UP000054466"/>
    </source>
</evidence>
<name>A0A0D1ZTR9_9EURO</name>
<evidence type="ECO:0000256" key="1">
    <source>
        <dbReference type="ARBA" id="ARBA00007673"/>
    </source>
</evidence>
<organism evidence="3 4">
    <name type="scientific">Cladophialophora immunda</name>
    <dbReference type="NCBI Taxonomy" id="569365"/>
    <lineage>
        <taxon>Eukaryota</taxon>
        <taxon>Fungi</taxon>
        <taxon>Dikarya</taxon>
        <taxon>Ascomycota</taxon>
        <taxon>Pezizomycotina</taxon>
        <taxon>Eurotiomycetes</taxon>
        <taxon>Chaetothyriomycetidae</taxon>
        <taxon>Chaetothyriales</taxon>
        <taxon>Herpotrichiellaceae</taxon>
        <taxon>Cladophialophora</taxon>
    </lineage>
</organism>
<accession>A0A0D1ZTR9</accession>
<dbReference type="GO" id="GO:0016853">
    <property type="term" value="F:isomerase activity"/>
    <property type="evidence" value="ECO:0007669"/>
    <property type="project" value="UniProtKB-KW"/>
</dbReference>
<dbReference type="OrthoDB" id="10267539at2759"/>
<dbReference type="RefSeq" id="XP_016251682.1">
    <property type="nucleotide sequence ID" value="XM_016389780.1"/>
</dbReference>
<keyword evidence="2" id="KW-0413">Isomerase</keyword>
<proteinExistence type="inferred from homology"/>
<dbReference type="EMBL" id="KN847041">
    <property type="protein sequence ID" value="KIW31466.1"/>
    <property type="molecule type" value="Genomic_DNA"/>
</dbReference>
<dbReference type="Proteomes" id="UP000054466">
    <property type="component" value="Unassembled WGS sequence"/>
</dbReference>
<dbReference type="Pfam" id="PF04303">
    <property type="entry name" value="PrpF"/>
    <property type="match status" value="1"/>
</dbReference>
<dbReference type="PANTHER" id="PTHR43709">
    <property type="entry name" value="ACONITATE ISOMERASE-RELATED"/>
    <property type="match status" value="1"/>
</dbReference>
<sequence>MAHIDQVGIPCAYIRGGTSKAVFFHEKDLPAPGPLRDTVLKRLMGTPDSHQIDGMGGATTHTSKVALISPPSREDADVDFTFVHIFIERDAVSYTGNCGNISSAVGPFAIDEGIVKVHRKGRIINDSLTTREVRIHNTNTKSILISHVTVDPVTGFSLTSGASSISGVPGTSAPVLMDYSNNTGGVLGRGLLPTGEVLNHVTVEGKSIEISILDVGNVTVFVRAADLGLTGTEPAGQITANREFIARCKELRGKGARLVGMCTDWRLVDEQATGLPVVTLVAPPAHEQVDVNARLVYVNRCHDTMAGTGAICLAGASRVEGTVVWNTLSDSSRASDVLRINHPAGPMPIKVTRAQGEKREQGAEYEVLAFERTSRRLMTGIVFVPKEVWTGPA</sequence>
<dbReference type="HOGENOM" id="CLU_026443_2_1_1"/>
<keyword evidence="4" id="KW-1185">Reference proteome</keyword>
<dbReference type="SUPFAM" id="SSF54506">
    <property type="entry name" value="Diaminopimelate epimerase-like"/>
    <property type="match status" value="2"/>
</dbReference>
<dbReference type="STRING" id="569365.A0A0D1ZTR9"/>
<evidence type="ECO:0000313" key="3">
    <source>
        <dbReference type="EMBL" id="KIW31466.1"/>
    </source>
</evidence>
<evidence type="ECO:0008006" key="5">
    <source>
        <dbReference type="Google" id="ProtNLM"/>
    </source>
</evidence>
<protein>
    <recommendedName>
        <fullName evidence="5">PrpF protein</fullName>
    </recommendedName>
</protein>
<comment type="similarity">
    <text evidence="1">Belongs to the PrpF family.</text>
</comment>
<dbReference type="GeneID" id="27342308"/>
<reference evidence="3 4" key="1">
    <citation type="submission" date="2015-01" db="EMBL/GenBank/DDBJ databases">
        <title>The Genome Sequence of Cladophialophora immunda CBS83496.</title>
        <authorList>
            <consortium name="The Broad Institute Genomics Platform"/>
            <person name="Cuomo C."/>
            <person name="de Hoog S."/>
            <person name="Gorbushina A."/>
            <person name="Stielow B."/>
            <person name="Teixiera M."/>
            <person name="Abouelleil A."/>
            <person name="Chapman S.B."/>
            <person name="Priest M."/>
            <person name="Young S.K."/>
            <person name="Wortman J."/>
            <person name="Nusbaum C."/>
            <person name="Birren B."/>
        </authorList>
    </citation>
    <scope>NUCLEOTIDE SEQUENCE [LARGE SCALE GENOMIC DNA]</scope>
    <source>
        <strain evidence="3 4">CBS 83496</strain>
    </source>
</reference>